<name>A0A1X7R787_9SACH</name>
<dbReference type="AlphaFoldDB" id="A0A1X7R787"/>
<dbReference type="STRING" id="1789683.A0A1X7R787"/>
<dbReference type="SUPFAM" id="SSF53067">
    <property type="entry name" value="Actin-like ATPase domain"/>
    <property type="match status" value="2"/>
</dbReference>
<dbReference type="EMBL" id="FXLY01000007">
    <property type="protein sequence ID" value="SMN21106.1"/>
    <property type="molecule type" value="Genomic_DNA"/>
</dbReference>
<evidence type="ECO:0000256" key="3">
    <source>
        <dbReference type="ARBA" id="ARBA00022777"/>
    </source>
</evidence>
<dbReference type="Gene3D" id="3.30.420.40">
    <property type="match status" value="1"/>
</dbReference>
<feature type="domain" description="Rhodanese" evidence="4">
    <location>
        <begin position="182"/>
        <end position="220"/>
    </location>
</feature>
<evidence type="ECO:0000256" key="2">
    <source>
        <dbReference type="ARBA" id="ARBA00022679"/>
    </source>
</evidence>
<evidence type="ECO:0000313" key="5">
    <source>
        <dbReference type="EMBL" id="SMN21106.1"/>
    </source>
</evidence>
<dbReference type="NCBIfam" id="TIGR01315">
    <property type="entry name" value="5C_CHO_kinase"/>
    <property type="match status" value="1"/>
</dbReference>
<dbReference type="InterPro" id="IPR043129">
    <property type="entry name" value="ATPase_NBD"/>
</dbReference>
<keyword evidence="3 5" id="KW-0418">Kinase</keyword>
<keyword evidence="2" id="KW-0808">Transferase</keyword>
<dbReference type="PROSITE" id="PS50206">
    <property type="entry name" value="RHODANESE_3"/>
    <property type="match status" value="1"/>
</dbReference>
<proteinExistence type="inferred from homology"/>
<dbReference type="Pfam" id="PF00370">
    <property type="entry name" value="FGGY_N"/>
    <property type="match status" value="1"/>
</dbReference>
<sequence>MSTTLIEKGPFYIGVDVGTGSVRSCLINDTGEISAICEKNINRQELLHEHITQSSTEIWDKICFCVRDILKRSAVDVSLVKGIGFDATCSLVVVDENNHEPIAVGPDFLNSDQNIILWMDHRASRQTDFINKTGDKCLKYVGGKMSIEMEIPKIKWLKDNLPAETFKKCKFYDLSDFLTFKATGNQAKSLCAAACKQGFLPYGVEGSITGWSSEFLMKIGLEELAENNFAKLGGPLNNRSSEEVNSKYLSAGDYIAPLCKSSSQELGLTTECIVGSGIIDAYAGWVGTVAAVSELDQDISTDELETNSINGAVGRLAVVAGTSTCHITLSRKPYFVEGIWGPYKDILINSFWCAEGGQSCTGELLSHTLSSHPAYEELKELSKTEGLQVYDYLNMLLVNMVKERKERSILALAKHIFFYGDLHGNRSPLADATMTGSIIGLTMDITIEDLALKYLVTCEFIAQQTRHIIERMTSSGHHIKALYMSGGQCRNSLLMDLLTNSTGYPVVIPRYIDSAVVFGAALLGASASNVYERNRKEGNDDILWNTMKSMTKSSKVVKPTTIDNPDRKLLEVKYKIYLKMAQEQRNYRAMVDAVEQSYM</sequence>
<dbReference type="InterPro" id="IPR001763">
    <property type="entry name" value="Rhodanese-like_dom"/>
</dbReference>
<dbReference type="InterPro" id="IPR018485">
    <property type="entry name" value="FGGY_C"/>
</dbReference>
<evidence type="ECO:0000259" key="4">
    <source>
        <dbReference type="PROSITE" id="PS50206"/>
    </source>
</evidence>
<keyword evidence="6" id="KW-1185">Reference proteome</keyword>
<evidence type="ECO:0000313" key="6">
    <source>
        <dbReference type="Proteomes" id="UP000196158"/>
    </source>
</evidence>
<dbReference type="OrthoDB" id="203824at2759"/>
<gene>
    <name evidence="5" type="ORF">KASA_0L01320G</name>
</gene>
<comment type="similarity">
    <text evidence="1">Belongs to the FGGY kinase family.</text>
</comment>
<dbReference type="Gene3D" id="1.20.58.2240">
    <property type="match status" value="1"/>
</dbReference>
<dbReference type="PANTHER" id="PTHR43435">
    <property type="entry name" value="RIBULOKINASE"/>
    <property type="match status" value="1"/>
</dbReference>
<dbReference type="GO" id="GO:0005737">
    <property type="term" value="C:cytoplasm"/>
    <property type="evidence" value="ECO:0007669"/>
    <property type="project" value="TreeGrafter"/>
</dbReference>
<reference evidence="5 6" key="1">
    <citation type="submission" date="2017-04" db="EMBL/GenBank/DDBJ databases">
        <authorList>
            <person name="Afonso C.L."/>
            <person name="Miller P.J."/>
            <person name="Scott M.A."/>
            <person name="Spackman E."/>
            <person name="Goraichik I."/>
            <person name="Dimitrov K.M."/>
            <person name="Suarez D.L."/>
            <person name="Swayne D.E."/>
        </authorList>
    </citation>
    <scope>NUCLEOTIDE SEQUENCE [LARGE SCALE GENOMIC DNA]</scope>
</reference>
<organism evidence="5 6">
    <name type="scientific">Maudiozyma saulgeensis</name>
    <dbReference type="NCBI Taxonomy" id="1789683"/>
    <lineage>
        <taxon>Eukaryota</taxon>
        <taxon>Fungi</taxon>
        <taxon>Dikarya</taxon>
        <taxon>Ascomycota</taxon>
        <taxon>Saccharomycotina</taxon>
        <taxon>Saccharomycetes</taxon>
        <taxon>Saccharomycetales</taxon>
        <taxon>Saccharomycetaceae</taxon>
        <taxon>Maudiozyma</taxon>
    </lineage>
</organism>
<dbReference type="GO" id="GO:0019321">
    <property type="term" value="P:pentose metabolic process"/>
    <property type="evidence" value="ECO:0007669"/>
    <property type="project" value="TreeGrafter"/>
</dbReference>
<dbReference type="InterPro" id="IPR018484">
    <property type="entry name" value="FGGY_N"/>
</dbReference>
<dbReference type="GO" id="GO:0019150">
    <property type="term" value="F:D-ribulokinase activity"/>
    <property type="evidence" value="ECO:0007669"/>
    <property type="project" value="TreeGrafter"/>
</dbReference>
<accession>A0A1X7R787</accession>
<dbReference type="Proteomes" id="UP000196158">
    <property type="component" value="Unassembled WGS sequence"/>
</dbReference>
<protein>
    <submittedName>
        <fullName evidence="5">Similar to Saccharomyces cerevisiae YDR109C Putative kinase</fullName>
    </submittedName>
</protein>
<evidence type="ECO:0000256" key="1">
    <source>
        <dbReference type="ARBA" id="ARBA00009156"/>
    </source>
</evidence>
<dbReference type="InterPro" id="IPR006003">
    <property type="entry name" value="FGGY_RbtK-like"/>
</dbReference>
<dbReference type="Pfam" id="PF02782">
    <property type="entry name" value="FGGY_C"/>
    <property type="match status" value="1"/>
</dbReference>
<dbReference type="CDD" id="cd07782">
    <property type="entry name" value="ASKHA_NBD_FGGY_D-RBK"/>
    <property type="match status" value="1"/>
</dbReference>
<dbReference type="PANTHER" id="PTHR43435:SF4">
    <property type="entry name" value="FGGY CARBOHYDRATE KINASE DOMAIN-CONTAINING PROTEIN"/>
    <property type="match status" value="1"/>
</dbReference>